<name>A0ABN9V545_9DINO</name>
<dbReference type="EMBL" id="CAUYUJ010016693">
    <property type="protein sequence ID" value="CAK0867911.1"/>
    <property type="molecule type" value="Genomic_DNA"/>
</dbReference>
<gene>
    <name evidence="2" type="ORF">PCOR1329_LOCUS54732</name>
</gene>
<accession>A0ABN9V545</accession>
<evidence type="ECO:0000313" key="2">
    <source>
        <dbReference type="EMBL" id="CAK0867911.1"/>
    </source>
</evidence>
<reference evidence="2" key="1">
    <citation type="submission" date="2023-10" db="EMBL/GenBank/DDBJ databases">
        <authorList>
            <person name="Chen Y."/>
            <person name="Shah S."/>
            <person name="Dougan E. K."/>
            <person name="Thang M."/>
            <person name="Chan C."/>
        </authorList>
    </citation>
    <scope>NUCLEOTIDE SEQUENCE [LARGE SCALE GENOMIC DNA]</scope>
</reference>
<evidence type="ECO:0000256" key="1">
    <source>
        <dbReference type="SAM" id="MobiDB-lite"/>
    </source>
</evidence>
<evidence type="ECO:0000313" key="3">
    <source>
        <dbReference type="Proteomes" id="UP001189429"/>
    </source>
</evidence>
<protein>
    <submittedName>
        <fullName evidence="2">Uncharacterized protein</fullName>
    </submittedName>
</protein>
<keyword evidence="3" id="KW-1185">Reference proteome</keyword>
<dbReference type="Proteomes" id="UP001189429">
    <property type="component" value="Unassembled WGS sequence"/>
</dbReference>
<feature type="region of interest" description="Disordered" evidence="1">
    <location>
        <begin position="76"/>
        <end position="103"/>
    </location>
</feature>
<sequence>MFAKRHREIQIRGRRQGVHLPAETISADHSGIRWPGGGRLGCTQDAERAVRNGLQERLEALEPLQRLAVLQRCPNTALDPSTESGKPADAAKRQASKAEPSDPLEAEVARLVCLVIKIGHGGRQSGTPRGSSTATRKRGGAPTSFEPDRHELKCLKGFLDHIGEMVQAPALSSSTFSSC</sequence>
<feature type="region of interest" description="Disordered" evidence="1">
    <location>
        <begin position="122"/>
        <end position="147"/>
    </location>
</feature>
<comment type="caution">
    <text evidence="2">The sequence shown here is derived from an EMBL/GenBank/DDBJ whole genome shotgun (WGS) entry which is preliminary data.</text>
</comment>
<proteinExistence type="predicted"/>
<organism evidence="2 3">
    <name type="scientific">Prorocentrum cordatum</name>
    <dbReference type="NCBI Taxonomy" id="2364126"/>
    <lineage>
        <taxon>Eukaryota</taxon>
        <taxon>Sar</taxon>
        <taxon>Alveolata</taxon>
        <taxon>Dinophyceae</taxon>
        <taxon>Prorocentrales</taxon>
        <taxon>Prorocentraceae</taxon>
        <taxon>Prorocentrum</taxon>
    </lineage>
</organism>
<feature type="compositionally biased region" description="Polar residues" evidence="1">
    <location>
        <begin position="125"/>
        <end position="134"/>
    </location>
</feature>